<keyword evidence="2" id="KW-1185">Reference proteome</keyword>
<evidence type="ECO:0000313" key="2">
    <source>
        <dbReference type="Proteomes" id="UP000010799"/>
    </source>
</evidence>
<dbReference type="PATRIC" id="fig|1215343.11.peg.400"/>
<dbReference type="InterPro" id="IPR035220">
    <property type="entry name" value="DUF5330"/>
</dbReference>
<organism evidence="1 2">
    <name type="scientific">Liberibacter crescens (strain BT-1)</name>
    <dbReference type="NCBI Taxonomy" id="1215343"/>
    <lineage>
        <taxon>Bacteria</taxon>
        <taxon>Pseudomonadati</taxon>
        <taxon>Pseudomonadota</taxon>
        <taxon>Alphaproteobacteria</taxon>
        <taxon>Hyphomicrobiales</taxon>
        <taxon>Rhizobiaceae</taxon>
        <taxon>Liberibacter</taxon>
    </lineage>
</organism>
<accession>L0ETT9</accession>
<dbReference type="KEGG" id="lcc:B488_03900"/>
<reference evidence="1 2" key="1">
    <citation type="journal article" date="2012" name="Stand. Genomic Sci.">
        <title>Complete genome sequence of Liberibacter crescens BT-1.</title>
        <authorList>
            <person name="Leonard M.T."/>
            <person name="Fagen J.R."/>
            <person name="Davis-Richardson A.G."/>
            <person name="Davis M.J."/>
            <person name="Triplett E.W."/>
        </authorList>
    </citation>
    <scope>NUCLEOTIDE SEQUENCE [LARGE SCALE GENOMIC DNA]</scope>
    <source>
        <strain evidence="1 2">BT-1</strain>
    </source>
</reference>
<name>L0ETT9_LIBCB</name>
<dbReference type="RefSeq" id="WP_015272809.1">
    <property type="nucleotide sequence ID" value="NC_019907.1"/>
</dbReference>
<evidence type="ECO:0000313" key="1">
    <source>
        <dbReference type="EMBL" id="AGA64382.1"/>
    </source>
</evidence>
<proteinExistence type="predicted"/>
<dbReference type="Proteomes" id="UP000010799">
    <property type="component" value="Chromosome"/>
</dbReference>
<dbReference type="AlphaFoldDB" id="L0ETT9"/>
<sequence length="125" mass="13860">MWFLLKKILFISLILVVISTFSTKNPTKEAIDASEDLSSAIFAASGVFHYVSNICIEKPDICKKGVQAFFSLKERTLRGAKLAYELIDSKLGENKHKPVEVGSSSSDQLINININNNIPVPQQHP</sequence>
<dbReference type="Pfam" id="PF17264">
    <property type="entry name" value="DUF5330"/>
    <property type="match status" value="1"/>
</dbReference>
<gene>
    <name evidence="1" type="ordered locus">B488_03900</name>
</gene>
<dbReference type="eggNOG" id="ENOG5032Z7R">
    <property type="taxonomic scope" value="Bacteria"/>
</dbReference>
<dbReference type="STRING" id="1215343.B488_03900"/>
<dbReference type="EMBL" id="CP003789">
    <property type="protein sequence ID" value="AGA64382.1"/>
    <property type="molecule type" value="Genomic_DNA"/>
</dbReference>
<dbReference type="HOGENOM" id="CLU_128167_1_0_5"/>
<protein>
    <submittedName>
        <fullName evidence="1">Uncharacterized protein</fullName>
    </submittedName>
</protein>